<dbReference type="Proteomes" id="UP001332939">
    <property type="component" value="Unassembled WGS sequence"/>
</dbReference>
<proteinExistence type="predicted"/>
<accession>A0ABU6ECD0</accession>
<evidence type="ECO:0008006" key="4">
    <source>
        <dbReference type="Google" id="ProtNLM"/>
    </source>
</evidence>
<evidence type="ECO:0000256" key="1">
    <source>
        <dbReference type="SAM" id="SignalP"/>
    </source>
</evidence>
<dbReference type="RefSeq" id="WP_109392275.1">
    <property type="nucleotide sequence ID" value="NZ_JAMZOO010000001.1"/>
</dbReference>
<keyword evidence="3" id="KW-1185">Reference proteome</keyword>
<gene>
    <name evidence="2" type="ORF">NA736_06735</name>
</gene>
<comment type="caution">
    <text evidence="2">The sequence shown here is derived from an EMBL/GenBank/DDBJ whole genome shotgun (WGS) entry which is preliminary data.</text>
</comment>
<reference evidence="2 3" key="1">
    <citation type="submission" date="2022-05" db="EMBL/GenBank/DDBJ databases">
        <title>Whole genome sequences of Escherichia coli of fish isolates collected from Assam, India.</title>
        <authorList>
            <person name="Sudha S."/>
            <person name="Muneeb K.H."/>
            <person name="Rakshit O."/>
            <person name="Mendem S.K."/>
            <person name="Raisen C."/>
            <person name="Holmes M.A."/>
            <person name="Shome B.R."/>
            <person name="Sivaraman G.K."/>
        </authorList>
    </citation>
    <scope>NUCLEOTIDE SEQUENCE [LARGE SCALE GENOMIC DNA]</scope>
    <source>
        <strain evidence="2 3">278</strain>
    </source>
</reference>
<evidence type="ECO:0000313" key="3">
    <source>
        <dbReference type="Proteomes" id="UP001332939"/>
    </source>
</evidence>
<dbReference type="EMBL" id="JAMZOO010000001">
    <property type="protein sequence ID" value="MEB6856726.1"/>
    <property type="molecule type" value="Genomic_DNA"/>
</dbReference>
<name>A0ABU6ECD0_9GAMM</name>
<feature type="chain" id="PRO_5045254452" description="Adhesin" evidence="1">
    <location>
        <begin position="25"/>
        <end position="386"/>
    </location>
</feature>
<feature type="signal peptide" evidence="1">
    <location>
        <begin position="1"/>
        <end position="24"/>
    </location>
</feature>
<evidence type="ECO:0000313" key="2">
    <source>
        <dbReference type="EMBL" id="MEB6856726.1"/>
    </source>
</evidence>
<organism evidence="2 3">
    <name type="scientific">Proteus cibi</name>
    <dbReference type="NCBI Taxonomy" id="2050966"/>
    <lineage>
        <taxon>Bacteria</taxon>
        <taxon>Pseudomonadati</taxon>
        <taxon>Pseudomonadota</taxon>
        <taxon>Gammaproteobacteria</taxon>
        <taxon>Enterobacterales</taxon>
        <taxon>Morganellaceae</taxon>
        <taxon>Proteus</taxon>
    </lineage>
</organism>
<keyword evidence="1" id="KW-0732">Signal</keyword>
<sequence>MKIRTRVMTSLACVLAIPIFPTFAATEMGAMTLSLTGVIDMNVNTSQNQLVTGTLTGQTYFSATPIYSQNQSSSWSSKYAIISLSQQNYQCNANFVSIVPSQSNTYGLKLTHSSNPATSVYVTPKLNYSVELYKFGDKYQSVYAGQFFQVNPGVIDKETPNYKVCYVPTVNAVVPGGGTKIVSIKSPGSLPIYIDNNLTPGTLTYQGTPFFVGSFGGTNSADYYLKVNVTANIKVKRSCAITGVTNQQFNENMTHTNEIIRDSTFTLSCGGLGNPVNISAVVKEGTADATDPRKLVLAPINGTVSDKKPWVMGLPYLQQSAPPLTCNDTQNAKLLRFDNTDLELTGTNVGKNEPKAFGIRWALCKPDGTKAGEYRGKVDVNIFVRG</sequence>
<protein>
    <recommendedName>
        <fullName evidence="4">Adhesin</fullName>
    </recommendedName>
</protein>